<accession>A0A9X2WZ81</accession>
<organism evidence="1 2">
    <name type="scientific">Shewanella septentrionalis</name>
    <dbReference type="NCBI Taxonomy" id="2952223"/>
    <lineage>
        <taxon>Bacteria</taxon>
        <taxon>Pseudomonadati</taxon>
        <taxon>Pseudomonadota</taxon>
        <taxon>Gammaproteobacteria</taxon>
        <taxon>Alteromonadales</taxon>
        <taxon>Shewanellaceae</taxon>
        <taxon>Shewanella</taxon>
    </lineage>
</organism>
<sequence>MRKIFAFVLVIYLSACSDNSTSLLEHKKPENTVIPPNTLDISIELPDYTITEDIITAPYKRSVEISLPSRTNEETLYALAEKIHSQSSIDVQRTFIGYRIVGDHENQAYWATTHYNPNLEVKILGESLSTYKKIKESKEPEGEMIGSWMVNWGYEYKMTIYKELDQFYIQKIFGDGSSSNEPYEWSETEQGLKLQDQGDKERGEYFLITPEKSLEFWSGNGNFYTAQKL</sequence>
<keyword evidence="2" id="KW-1185">Reference proteome</keyword>
<evidence type="ECO:0000313" key="2">
    <source>
        <dbReference type="Proteomes" id="UP001155604"/>
    </source>
</evidence>
<dbReference type="Proteomes" id="UP001155604">
    <property type="component" value="Unassembled WGS sequence"/>
</dbReference>
<comment type="caution">
    <text evidence="1">The sequence shown here is derived from an EMBL/GenBank/DDBJ whole genome shotgun (WGS) entry which is preliminary data.</text>
</comment>
<dbReference type="AlphaFoldDB" id="A0A9X2WZ81"/>
<dbReference type="EMBL" id="JAMTCC010000085">
    <property type="protein sequence ID" value="MCT7948083.1"/>
    <property type="molecule type" value="Genomic_DNA"/>
</dbReference>
<proteinExistence type="predicted"/>
<evidence type="ECO:0000313" key="1">
    <source>
        <dbReference type="EMBL" id="MCT7948083.1"/>
    </source>
</evidence>
<gene>
    <name evidence="1" type="ORF">NE536_22310</name>
</gene>
<protein>
    <submittedName>
        <fullName evidence="1">Uncharacterized protein</fullName>
    </submittedName>
</protein>
<name>A0A9X2WZ81_9GAMM</name>
<reference evidence="1" key="1">
    <citation type="journal article" date="2023" name="Int. J. Syst. Evol. Microbiol.">
        <title>&lt;i&gt;Shewanella septentrionalis&lt;/i&gt; sp. nov. and &lt;i&gt;Shewanella holmiensis&lt;/i&gt; sp. nov., isolated from Baltic Sea water and sediments.</title>
        <authorList>
            <person name="Martin-Rodriguez A.J."/>
            <person name="Thorell K."/>
            <person name="Joffre E."/>
            <person name="Jensie-Markopoulos S."/>
            <person name="Moore E.R.B."/>
            <person name="Sjoling A."/>
        </authorList>
    </citation>
    <scope>NUCLEOTIDE SEQUENCE</scope>
    <source>
        <strain evidence="1">SP1W3</strain>
    </source>
</reference>
<dbReference type="RefSeq" id="WP_261274059.1">
    <property type="nucleotide sequence ID" value="NZ_JAMTCC010000085.1"/>
</dbReference>